<keyword evidence="2" id="KW-0597">Phosphoprotein</keyword>
<comment type="caution">
    <text evidence="6">The sequence shown here is derived from an EMBL/GenBank/DDBJ whole genome shotgun (WGS) entry which is preliminary data.</text>
</comment>
<dbReference type="Pfam" id="PF00668">
    <property type="entry name" value="Condensation"/>
    <property type="match status" value="2"/>
</dbReference>
<dbReference type="GO" id="GO:0016874">
    <property type="term" value="F:ligase activity"/>
    <property type="evidence" value="ECO:0007669"/>
    <property type="project" value="UniProtKB-KW"/>
</dbReference>
<evidence type="ECO:0000256" key="4">
    <source>
        <dbReference type="ARBA" id="ARBA00029454"/>
    </source>
</evidence>
<dbReference type="PROSITE" id="PS00012">
    <property type="entry name" value="PHOSPHOPANTETHEINE"/>
    <property type="match status" value="1"/>
</dbReference>
<accession>A0A9P4MSL8</accession>
<dbReference type="SUPFAM" id="SSF47336">
    <property type="entry name" value="ACP-like"/>
    <property type="match status" value="2"/>
</dbReference>
<dbReference type="InterPro" id="IPR009081">
    <property type="entry name" value="PP-bd_ACP"/>
</dbReference>
<dbReference type="CDD" id="cd19537">
    <property type="entry name" value="C_NRPS-like"/>
    <property type="match status" value="1"/>
</dbReference>
<dbReference type="InterPro" id="IPR045851">
    <property type="entry name" value="AMP-bd_C_sf"/>
</dbReference>
<evidence type="ECO:0000313" key="7">
    <source>
        <dbReference type="Proteomes" id="UP000799536"/>
    </source>
</evidence>
<organism evidence="6 7">
    <name type="scientific">Delitschia confertaspora ATCC 74209</name>
    <dbReference type="NCBI Taxonomy" id="1513339"/>
    <lineage>
        <taxon>Eukaryota</taxon>
        <taxon>Fungi</taxon>
        <taxon>Dikarya</taxon>
        <taxon>Ascomycota</taxon>
        <taxon>Pezizomycotina</taxon>
        <taxon>Dothideomycetes</taxon>
        <taxon>Pleosporomycetidae</taxon>
        <taxon>Pleosporales</taxon>
        <taxon>Delitschiaceae</taxon>
        <taxon>Delitschia</taxon>
    </lineage>
</organism>
<reference evidence="6" key="1">
    <citation type="journal article" date="2020" name="Stud. Mycol.">
        <title>101 Dothideomycetes genomes: a test case for predicting lifestyles and emergence of pathogens.</title>
        <authorList>
            <person name="Haridas S."/>
            <person name="Albert R."/>
            <person name="Binder M."/>
            <person name="Bloem J."/>
            <person name="Labutti K."/>
            <person name="Salamov A."/>
            <person name="Andreopoulos B."/>
            <person name="Baker S."/>
            <person name="Barry K."/>
            <person name="Bills G."/>
            <person name="Bluhm B."/>
            <person name="Cannon C."/>
            <person name="Castanera R."/>
            <person name="Culley D."/>
            <person name="Daum C."/>
            <person name="Ezra D."/>
            <person name="Gonzalez J."/>
            <person name="Henrissat B."/>
            <person name="Kuo A."/>
            <person name="Liang C."/>
            <person name="Lipzen A."/>
            <person name="Lutzoni F."/>
            <person name="Magnuson J."/>
            <person name="Mondo S."/>
            <person name="Nolan M."/>
            <person name="Ohm R."/>
            <person name="Pangilinan J."/>
            <person name="Park H.-J."/>
            <person name="Ramirez L."/>
            <person name="Alfaro M."/>
            <person name="Sun H."/>
            <person name="Tritt A."/>
            <person name="Yoshinaga Y."/>
            <person name="Zwiers L.-H."/>
            <person name="Turgeon B."/>
            <person name="Goodwin S."/>
            <person name="Spatafora J."/>
            <person name="Crous P."/>
            <person name="Grigoriev I."/>
        </authorList>
    </citation>
    <scope>NUCLEOTIDE SEQUENCE</scope>
    <source>
        <strain evidence="6">ATCC 74209</strain>
    </source>
</reference>
<dbReference type="GO" id="GO:0043041">
    <property type="term" value="P:amino acid activation for nonribosomal peptide biosynthetic process"/>
    <property type="evidence" value="ECO:0007669"/>
    <property type="project" value="TreeGrafter"/>
</dbReference>
<dbReference type="SUPFAM" id="SSF56801">
    <property type="entry name" value="Acetyl-CoA synthetase-like"/>
    <property type="match status" value="1"/>
</dbReference>
<evidence type="ECO:0000256" key="1">
    <source>
        <dbReference type="ARBA" id="ARBA00022450"/>
    </source>
</evidence>
<dbReference type="Proteomes" id="UP000799536">
    <property type="component" value="Unassembled WGS sequence"/>
</dbReference>
<comment type="similarity">
    <text evidence="4">Belongs to the NRP synthetase family.</text>
</comment>
<dbReference type="GO" id="GO:0031177">
    <property type="term" value="F:phosphopantetheine binding"/>
    <property type="evidence" value="ECO:0007669"/>
    <property type="project" value="TreeGrafter"/>
</dbReference>
<dbReference type="Gene3D" id="3.30.559.10">
    <property type="entry name" value="Chloramphenicol acetyltransferase-like domain"/>
    <property type="match status" value="2"/>
</dbReference>
<keyword evidence="7" id="KW-1185">Reference proteome</keyword>
<dbReference type="GO" id="GO:0005737">
    <property type="term" value="C:cytoplasm"/>
    <property type="evidence" value="ECO:0007669"/>
    <property type="project" value="TreeGrafter"/>
</dbReference>
<dbReference type="OrthoDB" id="416786at2759"/>
<dbReference type="Pfam" id="PF00550">
    <property type="entry name" value="PP-binding"/>
    <property type="match status" value="2"/>
</dbReference>
<dbReference type="Pfam" id="PF00501">
    <property type="entry name" value="AMP-binding"/>
    <property type="match status" value="1"/>
</dbReference>
<evidence type="ECO:0000256" key="3">
    <source>
        <dbReference type="ARBA" id="ARBA00022598"/>
    </source>
</evidence>
<evidence type="ECO:0000259" key="5">
    <source>
        <dbReference type="PROSITE" id="PS50075"/>
    </source>
</evidence>
<dbReference type="InterPro" id="IPR020845">
    <property type="entry name" value="AMP-binding_CS"/>
</dbReference>
<dbReference type="Gene3D" id="3.30.559.30">
    <property type="entry name" value="Nonribosomal peptide synthetase, condensation domain"/>
    <property type="match status" value="2"/>
</dbReference>
<evidence type="ECO:0000313" key="6">
    <source>
        <dbReference type="EMBL" id="KAF2204309.1"/>
    </source>
</evidence>
<dbReference type="Gene3D" id="1.10.1200.10">
    <property type="entry name" value="ACP-like"/>
    <property type="match status" value="2"/>
</dbReference>
<dbReference type="InterPro" id="IPR023213">
    <property type="entry name" value="CAT-like_dom_sf"/>
</dbReference>
<keyword evidence="3" id="KW-0436">Ligase</keyword>
<dbReference type="EMBL" id="ML993879">
    <property type="protein sequence ID" value="KAF2204309.1"/>
    <property type="molecule type" value="Genomic_DNA"/>
</dbReference>
<dbReference type="PANTHER" id="PTHR45527:SF11">
    <property type="entry name" value="NONRIBOSOMAL PEPTIDE SYNTHETASE 5"/>
    <property type="match status" value="1"/>
</dbReference>
<dbReference type="PANTHER" id="PTHR45527">
    <property type="entry name" value="NONRIBOSOMAL PEPTIDE SYNTHETASE"/>
    <property type="match status" value="1"/>
</dbReference>
<dbReference type="InterPro" id="IPR036736">
    <property type="entry name" value="ACP-like_sf"/>
</dbReference>
<sequence>MATLTDHLYRQGTPRPKIPQKIVIEELCSLLGIHQTQLRYETSFLSLGGHSLSAVRLASSCKKRGVHLFIDQILSGKSILELLQTAIISAESIQQVETRKTSTGGNEWLDLLDATGDDFRIESRCNFPCRTKYIPRNGHGRKSDYGLRKHASGFSTLVPATNMQLELIHGSVKNAGTNIIRHFQTYLPQHIPVMREAWRAVFEMEPLLGVRFSEDLRQHQNSQFDWTEVSAENPARFHELVCEYPQKPTVASSWKVVTLTDSDSSINKVKSVIIWTIHHALIDGYSAELVFAKVRRVAAGKPISPGPSFAEFNYSLKQLQKERKEEGDAFWGGQQELYSKAEGIFQLPPPMDPPHGTGEFVIKTDLSTERLEYIARECNVTPATIYHTAWALIMSLFADSDTIVFGTVLSGRDLPFAGIEETIGPVVNTLPLIVFLNPEFTLRNLLTHISERMRALAKYQWTTPENGYSRHFQSALAMQVDINPQEEDLFSPIERPYCKQMTDLPLSVSVERDQICLQYSQNTFRSKDIELMAKLYSMATTLFMHLDNSISSCQDRLMTVDIHRTLLANGNCSSPMTLASSVTDDLVTLFERIVKMHPDTVAVEKGVHLIKYEQLGIAADSVSRHLQTFISPGEIICVDADRTINWIVAIFGILKAGAVYCPLDPALPLELRTTMFKQSGAKIFLAPCAVGVERAPLAGQLTLVIKDILDDIMTGTPYLPRAIPMPSAAAYVCFTSGSTGTPKGTICSHEGLVAFQRDLEVRLFAEPGVKVSQFMSVAFDGSIHEIFSALCYGGTLVLPPGDNLFDTLTKADSAILTPSVAEILDPDDFVGLKNIYLVGEQVKQSVADRWTGKKAVYNMYGPTEGTCGATIKRLFPGGSVTIGGPNRSTRVYILNSKKKLIPPGMIGELYLAGVQVARGYLDLPEITADRFLPDTICPELGGFMYRTGDRGYWNEEGEIVCLGRRDRQIKLRGFRLDMDDLETRVARAVTGLTSVAIVPKNDFLVAAIQPSTLDPDLVNAAIAKTLPVYARPRHTIFVDQFPTTRAGKLDYKEIISDKFINGQSDMRGLQTATETDIASAWRHILKLDDLVYIGPESNFFDLGGNSLLQMTLSARLTSALKFKVPLKVIIASQSLHDLALEVDKLKDMERSPPFQSSAIGPESISAIEYDWCKKYWLNLGTSAFTVSFVARFSPKEVDIAALSQVCDVVLARHSILRSRYVACGDSGVKRKYAEHAPRAQKVKHMDIWTEVNRPFDLTNSSPIRILLSRDTFAIIMSHIIADLTTLKIILQEIQALYSGKTLDVVKHTYEESAILKNEVAALDLQFWTNYLGDLPKTGVEKGHLFPRKSYGGTSNFFEIPQGTSESLTNFVFKNGVSYQQLVLAAVALALQPDEEDMDIILGSPFINRSTEADLQTVGLFLEPLPVRVRCSSIKDITPESYLQDVRKSAKAALSHAVPWSRLLEHLGLPSDYPNNPLFDVMVTFHHSTSAPALSIPGFSPCLTWSEGSKFSLMVEFITLKTGKLLMRMEYDTDQYSSQKISSIAGSIAEALSSLTEGLPLTMMKKPAEHTIIPPKELNCLFGLALDEI</sequence>
<dbReference type="InterPro" id="IPR042099">
    <property type="entry name" value="ANL_N_sf"/>
</dbReference>
<dbReference type="InterPro" id="IPR006162">
    <property type="entry name" value="Ppantetheine_attach_site"/>
</dbReference>
<dbReference type="GO" id="GO:0044550">
    <property type="term" value="P:secondary metabolite biosynthetic process"/>
    <property type="evidence" value="ECO:0007669"/>
    <property type="project" value="TreeGrafter"/>
</dbReference>
<dbReference type="PROSITE" id="PS00455">
    <property type="entry name" value="AMP_BINDING"/>
    <property type="match status" value="1"/>
</dbReference>
<proteinExistence type="inferred from homology"/>
<dbReference type="InterPro" id="IPR001242">
    <property type="entry name" value="Condensation_dom"/>
</dbReference>
<feature type="domain" description="Carrier" evidence="5">
    <location>
        <begin position="1071"/>
        <end position="1146"/>
    </location>
</feature>
<dbReference type="Gene3D" id="3.40.50.12780">
    <property type="entry name" value="N-terminal domain of ligase-like"/>
    <property type="match status" value="1"/>
</dbReference>
<gene>
    <name evidence="6" type="ORF">GQ43DRAFT_494648</name>
</gene>
<keyword evidence="1" id="KW-0596">Phosphopantetheine</keyword>
<protein>
    <submittedName>
        <fullName evidence="6">Nonribosomal peptide synthase GliP-like protein</fullName>
    </submittedName>
</protein>
<dbReference type="Gene3D" id="3.30.300.30">
    <property type="match status" value="1"/>
</dbReference>
<dbReference type="SUPFAM" id="SSF52777">
    <property type="entry name" value="CoA-dependent acyltransferases"/>
    <property type="match status" value="4"/>
</dbReference>
<name>A0A9P4MSL8_9PLEO</name>
<dbReference type="InterPro" id="IPR000873">
    <property type="entry name" value="AMP-dep_synth/lig_dom"/>
</dbReference>
<evidence type="ECO:0000256" key="2">
    <source>
        <dbReference type="ARBA" id="ARBA00022553"/>
    </source>
</evidence>
<dbReference type="PROSITE" id="PS50075">
    <property type="entry name" value="CARRIER"/>
    <property type="match status" value="1"/>
</dbReference>